<dbReference type="Proteomes" id="UP001190700">
    <property type="component" value="Unassembled WGS sequence"/>
</dbReference>
<organism evidence="2 3">
    <name type="scientific">Cymbomonas tetramitiformis</name>
    <dbReference type="NCBI Taxonomy" id="36881"/>
    <lineage>
        <taxon>Eukaryota</taxon>
        <taxon>Viridiplantae</taxon>
        <taxon>Chlorophyta</taxon>
        <taxon>Pyramimonadophyceae</taxon>
        <taxon>Pyramimonadales</taxon>
        <taxon>Pyramimonadaceae</taxon>
        <taxon>Cymbomonas</taxon>
    </lineage>
</organism>
<evidence type="ECO:0000313" key="2">
    <source>
        <dbReference type="EMBL" id="KAK3263074.1"/>
    </source>
</evidence>
<dbReference type="EMBL" id="LGRX02015746">
    <property type="protein sequence ID" value="KAK3263074.1"/>
    <property type="molecule type" value="Genomic_DNA"/>
</dbReference>
<feature type="non-terminal residue" evidence="2">
    <location>
        <position position="2209"/>
    </location>
</feature>
<feature type="chain" id="PRO_5042055979" description="Right handed beta helix domain-containing protein" evidence="1">
    <location>
        <begin position="20"/>
        <end position="2209"/>
    </location>
</feature>
<protein>
    <recommendedName>
        <fullName evidence="4">Right handed beta helix domain-containing protein</fullName>
    </recommendedName>
</protein>
<feature type="signal peptide" evidence="1">
    <location>
        <begin position="1"/>
        <end position="19"/>
    </location>
</feature>
<dbReference type="InterPro" id="IPR011050">
    <property type="entry name" value="Pectin_lyase_fold/virulence"/>
</dbReference>
<proteinExistence type="predicted"/>
<dbReference type="PANTHER" id="PTHR11319">
    <property type="entry name" value="G PROTEIN-COUPLED RECEPTOR-RELATED"/>
    <property type="match status" value="1"/>
</dbReference>
<evidence type="ECO:0008006" key="4">
    <source>
        <dbReference type="Google" id="ProtNLM"/>
    </source>
</evidence>
<dbReference type="InterPro" id="IPR006626">
    <property type="entry name" value="PbH1"/>
</dbReference>
<evidence type="ECO:0000313" key="3">
    <source>
        <dbReference type="Proteomes" id="UP001190700"/>
    </source>
</evidence>
<accession>A0AAE0KWH6</accession>
<evidence type="ECO:0000256" key="1">
    <source>
        <dbReference type="SAM" id="SignalP"/>
    </source>
</evidence>
<keyword evidence="3" id="KW-1185">Reference proteome</keyword>
<gene>
    <name evidence="2" type="ORF">CYMTET_28102</name>
</gene>
<dbReference type="SUPFAM" id="SSF51126">
    <property type="entry name" value="Pectin lyase-like"/>
    <property type="match status" value="3"/>
</dbReference>
<dbReference type="SMART" id="SM00710">
    <property type="entry name" value="PbH1"/>
    <property type="match status" value="11"/>
</dbReference>
<keyword evidence="1" id="KW-0732">Signal</keyword>
<name>A0AAE0KWH6_9CHLO</name>
<reference evidence="2 3" key="1">
    <citation type="journal article" date="2015" name="Genome Biol. Evol.">
        <title>Comparative Genomics of a Bacterivorous Green Alga Reveals Evolutionary Causalities and Consequences of Phago-Mixotrophic Mode of Nutrition.</title>
        <authorList>
            <person name="Burns J.A."/>
            <person name="Paasch A."/>
            <person name="Narechania A."/>
            <person name="Kim E."/>
        </authorList>
    </citation>
    <scope>NUCLEOTIDE SEQUENCE [LARGE SCALE GENOMIC DNA]</scope>
    <source>
        <strain evidence="2 3">PLY_AMNH</strain>
    </source>
</reference>
<dbReference type="PANTHER" id="PTHR11319:SF35">
    <property type="entry name" value="OUTER MEMBRANE PROTEIN PMPC-RELATED"/>
    <property type="match status" value="1"/>
</dbReference>
<sequence length="2209" mass="231067">MDLLSGPVFVALAVHVCKAQTLEDYSFSSVLCDSNSDCEEGYYCLNLLSDDADLECALLRDDWQQSCKLVQNNASALNECCEKAAVFADASCACSAACTGSCYEVLQTVGGYCTQYSLSPVRVGVCERGSVNCSAAYMSVLDTCALAQTNGSLLGQCCTDVEGFVTADCACAPECNSTCHQDVANISSYCEAQSLGNITVEACPAPTTCALKLAETQEACRGLRTDAVPAEQCCAVASEAAIANCTCAAECDKECFEGMRFVSGLCANSGFEFPELEVCHETAPHSCDAQYVELDAVCSEAQSNSSLTSSCCGVASDFVRSNCTCSVHCDAACYQSIQAVASICDVADDAIEVVVPSCPTVSCEVQYEEIAETCSDARDDVALFPRCCLLAQGFVGSGCPCAGSCNATCLESLHDASTYCKAFAVADIQVRACDAEVHCHVEQAETAQICSSAETNSSLQGECCAAAKELFGTGCACSAACNSTCREGLRNVSAACEAQGLEGAPVEALEDCESATSCSTRVARALEVCGDPTADLSRLGDCCAEVVEVSSAGCACSSDCDAACFKSLHSAAWLCTSRAVAPVEIALCDNSTCGEAYLEFGEACDASLSNASLLPRCCEASAAFVGLNCPCSPDCGTTCFESLRAASAACEADQLEDALVEPCGNETQCGREYAATMEVCDGALANSSLLAECCSNATVLSRSGCGCSSECDHMCREGLQRVSARCEAQGLEAVSIQECPNMTSCAARYDSAVEVCARSRLDATLAGQCCFETAEFVAANCSCAAGCNSTCFVEMELAAATCALVGLADVHMEPCGNGTSCMAQFAELTELCEEIHVNQLQHSRCCSGLTSFAEANCTCSAECDDACFDDIQTMAAGCRSHDSDLAGLEIAPCFVNCSAKVEEAADLCRRATLDDSLLPQCCHENAALIRADCACSKSCDGACFDQVEAVSSYCEQSGLSDAPPRACARVCDVAYAELHALCTAAQSNSTLSADCCTSGKEFVALQCVCTEECDGSCRAQMEALANLCDVVGMGGIELQECQMDCEIMYDQSQAVCLAAQSDMSFLSQCCTETAQFAAANCSCAPGCDLACYENVQTVSEICARSDHAEVVLDECNHASCGDRYRGVQESCVAARASHNTSLAGRNSSLLAHCCSGAASLVAVSCSCSEDCDEDCRDDLRVVSAQCAAAGLANFSVEQCDGGGECLLDFEADVNRTCSDAAGNESLLEQCCRGAAAFIDANCTCSGKCDGSCYDSLEHIRGHCSALQAPVSMPAELEVCAAHSSCGRLHAEASHVCGLTNSYLSYVEPCCALSSEFVEAQCLCESRCDAECYEEFEAYSTLCDALSDTEVVVKPCSSADCAAKYSAALSSCTAAQSNAAFFTKCCDETYDMILHNCTCSQDCDPVCYDRVTVVAKTCEQYGGTQLEVPECEQSPPPSMGPETPHCRFCVDHNGQNACRLDNSTTTDCSDCEEEAAIHDGAAVVISDKLYGGKQLHQAVANASVFQEPQYIELRADVKLYTGQELPSIHGVLAIRGNCSVEGSTCTIDAQGNFRLFKLEDAHLILDSLRLINGNVEDVGTDGVGGAVHMRHSVVVLVDALIRGCVATEAGGGVYMESGSTLVMNRSVIEECTVTFGPGGGIASRAESAQNRVMLEQSIVTKNAADRGGGGIDARALGDGELQALSSFRQTNIVIVNSSICRNNATVIDQLNADGGGIFLYDGGDIQIRGSMLQGNYAIDKGGAIYIRQPVDTYRYISEVSLSRSLITGNTAGYGGGGIYAEDYGASIVLQECLVAGNYAKEEGGGIIANNHVILRVFSGLVVNNSVDHIGGGILASGSKTELHLEFSELSTNSALFQGGALYIQRYVNVVLKDCKIVRNYAQWEGGGLLSSGSTVIQIVGTTFDANNADIGGAVYLLSSVEVAVHKCNFTSNQASSFAGAIGGKDKCNLTMTEVMIDGNVATEGGGVSWRAGNINIYSSMLANNRAAVSGGAVLITSTVMEMWESTLQLNSAESGAAIFGRAASRLAMHDCSLENNTAEEYGGGAMFTDATPDDRTFANASRCRFAHNAALAGGALLVGENVEVLVAGSTFERNLAANGGAMDIRHNSTTLLRNSSFAFHEAEDTGGTIRMTTEARATRVDNVAISHSNASYGAALYVEGNGANDNVRLENITFRANGPAVSGTCIYWTLVINQNNTEPACVGCTCTDHA</sequence>
<comment type="caution">
    <text evidence="2">The sequence shown here is derived from an EMBL/GenBank/DDBJ whole genome shotgun (WGS) entry which is preliminary data.</text>
</comment>